<protein>
    <submittedName>
        <fullName evidence="3">Uncharacterized protein</fullName>
    </submittedName>
</protein>
<evidence type="ECO:0000313" key="2">
    <source>
        <dbReference type="EMBL" id="VFK50325.1"/>
    </source>
</evidence>
<sequence length="75" mass="8263">MGRVKSIFSWNMVAAGISADTSTVGDRVDTAWEENPGTPGLPRPRPTIPKSRQPKARHASHLHITLRVFSYHLGT</sequence>
<accession>A0A450ZCF4</accession>
<dbReference type="EMBL" id="CAADFY010000002">
    <property type="protein sequence ID" value="VFK51463.1"/>
    <property type="molecule type" value="Genomic_DNA"/>
</dbReference>
<dbReference type="AlphaFoldDB" id="A0A450ZCF4"/>
<organism evidence="3">
    <name type="scientific">Candidatus Kentrum sp. TUN</name>
    <dbReference type="NCBI Taxonomy" id="2126343"/>
    <lineage>
        <taxon>Bacteria</taxon>
        <taxon>Pseudomonadati</taxon>
        <taxon>Pseudomonadota</taxon>
        <taxon>Gammaproteobacteria</taxon>
        <taxon>Candidatus Kentrum</taxon>
    </lineage>
</organism>
<evidence type="ECO:0000256" key="1">
    <source>
        <dbReference type="SAM" id="MobiDB-lite"/>
    </source>
</evidence>
<evidence type="ECO:0000313" key="3">
    <source>
        <dbReference type="EMBL" id="VFK51463.1"/>
    </source>
</evidence>
<dbReference type="EMBL" id="CAADFV010000002">
    <property type="protein sequence ID" value="VFK50325.1"/>
    <property type="molecule type" value="Genomic_DNA"/>
</dbReference>
<proteinExistence type="predicted"/>
<feature type="region of interest" description="Disordered" evidence="1">
    <location>
        <begin position="32"/>
        <end position="59"/>
    </location>
</feature>
<reference evidence="3" key="1">
    <citation type="submission" date="2019-02" db="EMBL/GenBank/DDBJ databases">
        <authorList>
            <person name="Gruber-Vodicka R. H."/>
            <person name="Seah K. B. B."/>
        </authorList>
    </citation>
    <scope>NUCLEOTIDE SEQUENCE</scope>
    <source>
        <strain evidence="2">BECK_BY2</strain>
        <strain evidence="3">BECK_BY3</strain>
    </source>
</reference>
<name>A0A450ZCF4_9GAMM</name>
<gene>
    <name evidence="2" type="ORF">BECKTUN1418E_GA0071001_100230</name>
    <name evidence="3" type="ORF">BECKTUN1418F_GA0071002_100228</name>
</gene>